<reference evidence="1 2" key="1">
    <citation type="journal article" date="2014" name="BMC Genomics">
        <title>Genome sequencing of four Aureobasidium pullulans varieties: biotechnological potential, stress tolerance, and description of new species.</title>
        <authorList>
            <person name="Gostin Ar C."/>
            <person name="Ohm R.A."/>
            <person name="Kogej T."/>
            <person name="Sonjak S."/>
            <person name="Turk M."/>
            <person name="Zajc J."/>
            <person name="Zalar P."/>
            <person name="Grube M."/>
            <person name="Sun H."/>
            <person name="Han J."/>
            <person name="Sharma A."/>
            <person name="Chiniquy J."/>
            <person name="Ngan C.Y."/>
            <person name="Lipzen A."/>
            <person name="Barry K."/>
            <person name="Grigoriev I.V."/>
            <person name="Gunde-Cimerman N."/>
        </authorList>
    </citation>
    <scope>NUCLEOTIDE SEQUENCE [LARGE SCALE GENOMIC DNA]</scope>
    <source>
        <strain evidence="1 2">CBS 110374</strain>
    </source>
</reference>
<gene>
    <name evidence="1" type="ORF">M437DRAFT_60372</name>
</gene>
<accession>A0A074VGG1</accession>
<name>A0A074VGG1_AURM1</name>
<organism evidence="1 2">
    <name type="scientific">Aureobasidium melanogenum (strain CBS 110374)</name>
    <name type="common">Aureobasidium pullulans var. melanogenum</name>
    <dbReference type="NCBI Taxonomy" id="1043003"/>
    <lineage>
        <taxon>Eukaryota</taxon>
        <taxon>Fungi</taxon>
        <taxon>Dikarya</taxon>
        <taxon>Ascomycota</taxon>
        <taxon>Pezizomycotina</taxon>
        <taxon>Dothideomycetes</taxon>
        <taxon>Dothideomycetidae</taxon>
        <taxon>Dothideales</taxon>
        <taxon>Saccotheciaceae</taxon>
        <taxon>Aureobasidium</taxon>
    </lineage>
</organism>
<dbReference type="RefSeq" id="XP_040875087.1">
    <property type="nucleotide sequence ID" value="XM_041023746.1"/>
</dbReference>
<dbReference type="STRING" id="1043003.A0A074VGG1"/>
<evidence type="ECO:0000313" key="1">
    <source>
        <dbReference type="EMBL" id="KEQ58064.1"/>
    </source>
</evidence>
<dbReference type="HOGENOM" id="CLU_028658_1_0_1"/>
<proteinExistence type="predicted"/>
<dbReference type="GeneID" id="63917119"/>
<evidence type="ECO:0000313" key="2">
    <source>
        <dbReference type="Proteomes" id="UP000030672"/>
    </source>
</evidence>
<dbReference type="Gene3D" id="3.50.30.30">
    <property type="match status" value="1"/>
</dbReference>
<dbReference type="Gene3D" id="3.40.630.10">
    <property type="entry name" value="Zn peptidases"/>
    <property type="match status" value="1"/>
</dbReference>
<dbReference type="Proteomes" id="UP000030672">
    <property type="component" value="Unassembled WGS sequence"/>
</dbReference>
<dbReference type="EMBL" id="KL584861">
    <property type="protein sequence ID" value="KEQ58064.1"/>
    <property type="molecule type" value="Genomic_DNA"/>
</dbReference>
<protein>
    <submittedName>
        <fullName evidence="1">Uncharacterized protein</fullName>
    </submittedName>
</protein>
<dbReference type="AlphaFoldDB" id="A0A074VGG1"/>
<dbReference type="SUPFAM" id="SSF53187">
    <property type="entry name" value="Zn-dependent exopeptidases"/>
    <property type="match status" value="1"/>
</dbReference>
<keyword evidence="2" id="KW-1185">Reference proteome</keyword>
<sequence length="523" mass="57771">MPVYLLVDLSKKFCRLLESSQISTWTRGIEDSAFADEDEITHILMRVGNSGPRTTGNDAHNDLINWFEQELRKIPGVTIKSHEYEILRWQTIGGVSLADAGQLTMLTKTESIRIPIAGAVPFSLPGPGQAGPLIYVPKNIALSSLDVRGKIILRDLPAKSVPYAMASLPSYYKTPDVTGDLLSNYDRPGGADEPLNQDLIAAGQGGAAGMVIMFDVDREYIQSYFEPHQGVHYRIPAVFVGATEAALLKEKADHHVLFSISVSAEIQATTTRNLSAILKGQIDERIIYESHTDGNTFVQENGPAALLSLCRYFAKQPLESRQRTIEFAFNSGHLHISREGTALHADLLQPEYEQGKVTLVIPMEHLGAREIERGPRSGQLSFTGRGELMFWCVGPSPVVRQAVIEAVKRRKLDRVLVTRGTSLPDFAQVPTFASFGGIGTYYHNALLPTTSLISGPWSLWAPWFGSDAVDVGRLRAQTLALGDLYLALDRVPRSSIVAGYERYRERRRKGAKQYRSLIPNEVA</sequence>